<dbReference type="Proteomes" id="UP000434639">
    <property type="component" value="Unassembled WGS sequence"/>
</dbReference>
<reference evidence="2 3" key="1">
    <citation type="journal article" date="2017" name="Int. J. Syst. Evol. Microbiol.">
        <title>Bacillus mangrovi sp. nov., isolated from a sediment sample from a mangrove forest.</title>
        <authorList>
            <person name="Gupta V."/>
            <person name="Singh P.K."/>
            <person name="Korpole S."/>
            <person name="Tanuku N.R.S."/>
            <person name="Pinnaka A.K."/>
        </authorList>
    </citation>
    <scope>NUCLEOTIDE SEQUENCE [LARGE SCALE GENOMIC DNA]</scope>
    <source>
        <strain evidence="2 3">KCTC 33872</strain>
    </source>
</reference>
<gene>
    <name evidence="2" type="ORF">GKZ89_11815</name>
</gene>
<dbReference type="Pfam" id="PF25155">
    <property type="entry name" value="NTF2_YvbJ"/>
    <property type="match status" value="1"/>
</dbReference>
<sequence length="196" mass="22823">MEEKKTEAWGNKQVTVVIDSHKLAREDKDVQKELLAAVDVFNKDMSVFQTSGFDISTLTNVTDEVKEDTSFVQDDFELIKDYVDEMHSQYLGAVVNLDDLNVDSFDKKWSAEVSALVSYNSKLRYREEKTFEDLSYQSVREYSLQYDPKAKKWLIADLMEREAIGSEDEDWDNKKELKVENPPVLKWSRNDESINL</sequence>
<comment type="caution">
    <text evidence="2">The sequence shown here is derived from an EMBL/GenBank/DDBJ whole genome shotgun (WGS) entry which is preliminary data.</text>
</comment>
<keyword evidence="3" id="KW-1185">Reference proteome</keyword>
<dbReference type="AlphaFoldDB" id="A0A7X2S782"/>
<accession>A0A7X2S782</accession>
<name>A0A7X2S782_9BACI</name>
<dbReference type="EMBL" id="WMIB01000011">
    <property type="protein sequence ID" value="MTH54096.1"/>
    <property type="molecule type" value="Genomic_DNA"/>
</dbReference>
<evidence type="ECO:0000313" key="3">
    <source>
        <dbReference type="Proteomes" id="UP000434639"/>
    </source>
</evidence>
<protein>
    <recommendedName>
        <fullName evidence="1">YvbJ-like NTF2-like domain-containing protein</fullName>
    </recommendedName>
</protein>
<dbReference type="OrthoDB" id="2874010at2"/>
<feature type="domain" description="YvbJ-like NTF2-like" evidence="1">
    <location>
        <begin position="36"/>
        <end position="157"/>
    </location>
</feature>
<proteinExistence type="predicted"/>
<evidence type="ECO:0000313" key="2">
    <source>
        <dbReference type="EMBL" id="MTH54096.1"/>
    </source>
</evidence>
<evidence type="ECO:0000259" key="1">
    <source>
        <dbReference type="Pfam" id="PF25155"/>
    </source>
</evidence>
<dbReference type="InterPro" id="IPR056902">
    <property type="entry name" value="NTF2_YvbJ"/>
</dbReference>
<organism evidence="2 3">
    <name type="scientific">Metabacillus mangrovi</name>
    <dbReference type="NCBI Taxonomy" id="1491830"/>
    <lineage>
        <taxon>Bacteria</taxon>
        <taxon>Bacillati</taxon>
        <taxon>Bacillota</taxon>
        <taxon>Bacilli</taxon>
        <taxon>Bacillales</taxon>
        <taxon>Bacillaceae</taxon>
        <taxon>Metabacillus</taxon>
    </lineage>
</organism>